<dbReference type="GO" id="GO:0006508">
    <property type="term" value="P:proteolysis"/>
    <property type="evidence" value="ECO:0007669"/>
    <property type="project" value="UniProtKB-KW"/>
</dbReference>
<reference evidence="1 2" key="1">
    <citation type="submission" date="2018-04" db="EMBL/GenBank/DDBJ databases">
        <authorList>
            <person name="Go L.Y."/>
            <person name="Mitchell J.A."/>
        </authorList>
    </citation>
    <scope>NUCLEOTIDE SEQUENCE [LARGE SCALE GENOMIC DNA]</scope>
    <source>
        <strain evidence="1">ULC066bin1</strain>
    </source>
</reference>
<dbReference type="Gene3D" id="3.40.50.300">
    <property type="entry name" value="P-loop containing nucleotide triphosphate hydrolases"/>
    <property type="match status" value="1"/>
</dbReference>
<protein>
    <submittedName>
        <fullName evidence="1">Serine protease</fullName>
    </submittedName>
</protein>
<evidence type="ECO:0000313" key="1">
    <source>
        <dbReference type="EMBL" id="PZO41728.1"/>
    </source>
</evidence>
<dbReference type="Proteomes" id="UP000249467">
    <property type="component" value="Unassembled WGS sequence"/>
</dbReference>
<sequence length="1009" mass="113573">MAKVQIQKLLDFTLQIRHATNGDDEIVGTGFIVSDSGLVVTCAHVVKAAAGSVYQGVEVGAYFTPARQKWQARVIGCFKDCDDDVVMLQLEDENSSFILPSNMHPARIAGADESEGNPFLSYGYKRLEKYRAGRAEGKILGEVESPDNVVLQHNPIQLKSSEINGGMSGAAVLDVERDRVVGIISETWFPDETGKDRDTAWAVNVRVLALPPIALSISNENGVTETDIVPMETAPMTDNIAMSTLKQKLVNAPPIFDEWVGRVELLQALDEDWGDPARRIVELIGFGGEGKSSVARRWVANVLSSNRKPLAAFWWGFYENGGIDEFFEALAEFLVGDVIDISEYKSASEKIRLINSVLRKGGRYLFVLDGLEVLQHESGDDYGLLKSPDLREWLRTLAKGENEAFCVVTSRAPLFDLIDLTTFVHRDVERLTDGEGCELLQKLGVRGEVAALRQVVRDWDGYALVLSLLGTYLVERYAGDVAKIEEIEAPLVQEARYDRVRRVLRRYDEHLSEAEREVMECFSAFRLPVKEAALADLGGSSGILNQLVNYRMLRYDNRLQHYTTHPLIRAHYLERLKEKPIEVVQALHNRIKSWYLDIAGEMPEVPTLEQLAPLIEAVHHACQAGEYDEANDIRRERIYQGNQRVLPNKLGAWETNLAIMQEFFPQGDTSQNPQVSQPRTKGFVLNEIALCLMCLGRLHETPPFYERGTKIDLAQSDWRNASVGYRNLADLYANLGDLAASAKSAREAIALSDRAEDKNYKRNSLAYLAYAEFLQGDRTTAGEAFRQAEILECKIYPSSQYLNSIGGIFHAEYLLRYGEVDYGRRVTEVNLKVCEENHFVKSVSQCHRVLGDLGIDPQVHYAEALKIARSISFRPALIEALLGYGRWLVGLGLIPISQDVEQAISYSPTEQCYMLSLRTNEHPIDENDLALARQYLDEALTYATTSGYRIYETDLRIALAWLHWREGDLITARREADRAKRASEEMGYFWGQVDASNLITNYELRITRC</sequence>
<dbReference type="SUPFAM" id="SSF50494">
    <property type="entry name" value="Trypsin-like serine proteases"/>
    <property type="match status" value="1"/>
</dbReference>
<dbReference type="AlphaFoldDB" id="A0A2W4YF42"/>
<evidence type="ECO:0000313" key="2">
    <source>
        <dbReference type="Proteomes" id="UP000249467"/>
    </source>
</evidence>
<dbReference type="Gene3D" id="2.40.10.120">
    <property type="match status" value="1"/>
</dbReference>
<dbReference type="EMBL" id="QBML01000010">
    <property type="protein sequence ID" value="PZO41728.1"/>
    <property type="molecule type" value="Genomic_DNA"/>
</dbReference>
<dbReference type="InterPro" id="IPR027417">
    <property type="entry name" value="P-loop_NTPase"/>
</dbReference>
<reference evidence="1 2" key="2">
    <citation type="submission" date="2018-06" db="EMBL/GenBank/DDBJ databases">
        <title>Metagenomic assembly of (sub)arctic Cyanobacteria and their associated microbiome from non-axenic cultures.</title>
        <authorList>
            <person name="Baurain D."/>
        </authorList>
    </citation>
    <scope>NUCLEOTIDE SEQUENCE [LARGE SCALE GENOMIC DNA]</scope>
    <source>
        <strain evidence="1">ULC066bin1</strain>
    </source>
</reference>
<comment type="caution">
    <text evidence="1">The sequence shown here is derived from an EMBL/GenBank/DDBJ whole genome shotgun (WGS) entry which is preliminary data.</text>
</comment>
<dbReference type="Gene3D" id="1.25.40.10">
    <property type="entry name" value="Tetratricopeptide repeat domain"/>
    <property type="match status" value="1"/>
</dbReference>
<dbReference type="InterPro" id="IPR009003">
    <property type="entry name" value="Peptidase_S1_PA"/>
</dbReference>
<proteinExistence type="predicted"/>
<organism evidence="1 2">
    <name type="scientific">Pseudanabaena frigida</name>
    <dbReference type="NCBI Taxonomy" id="945775"/>
    <lineage>
        <taxon>Bacteria</taxon>
        <taxon>Bacillati</taxon>
        <taxon>Cyanobacteriota</taxon>
        <taxon>Cyanophyceae</taxon>
        <taxon>Pseudanabaenales</taxon>
        <taxon>Pseudanabaenaceae</taxon>
        <taxon>Pseudanabaena</taxon>
    </lineage>
</organism>
<dbReference type="SUPFAM" id="SSF52540">
    <property type="entry name" value="P-loop containing nucleoside triphosphate hydrolases"/>
    <property type="match status" value="1"/>
</dbReference>
<dbReference type="SUPFAM" id="SSF48452">
    <property type="entry name" value="TPR-like"/>
    <property type="match status" value="1"/>
</dbReference>
<dbReference type="Pfam" id="PF13365">
    <property type="entry name" value="Trypsin_2"/>
    <property type="match status" value="1"/>
</dbReference>
<dbReference type="InterPro" id="IPR011990">
    <property type="entry name" value="TPR-like_helical_dom_sf"/>
</dbReference>
<keyword evidence="1" id="KW-0645">Protease</keyword>
<dbReference type="GO" id="GO:0008233">
    <property type="term" value="F:peptidase activity"/>
    <property type="evidence" value="ECO:0007669"/>
    <property type="project" value="UniProtKB-KW"/>
</dbReference>
<name>A0A2W4YF42_9CYAN</name>
<gene>
    <name evidence="1" type="ORF">DCF19_09225</name>
</gene>
<accession>A0A2W4YF42</accession>
<keyword evidence="1" id="KW-0378">Hydrolase</keyword>